<dbReference type="InterPro" id="IPR029055">
    <property type="entry name" value="Ntn_hydrolases_N"/>
</dbReference>
<dbReference type="SUPFAM" id="SSF52402">
    <property type="entry name" value="Adenine nucleotide alpha hydrolases-like"/>
    <property type="match status" value="1"/>
</dbReference>
<proteinExistence type="inferred from homology"/>
<dbReference type="Gene3D" id="3.40.50.620">
    <property type="entry name" value="HUPs"/>
    <property type="match status" value="2"/>
</dbReference>
<keyword evidence="4" id="KW-0315">Glutamine amidotransferase</keyword>
<dbReference type="SUPFAM" id="SSF56235">
    <property type="entry name" value="N-terminal nucleophile aminohydrolases (Ntn hydrolases)"/>
    <property type="match status" value="1"/>
</dbReference>
<dbReference type="InterPro" id="IPR006426">
    <property type="entry name" value="Asn_synth_AEB"/>
</dbReference>
<dbReference type="GO" id="GO:0005524">
    <property type="term" value="F:ATP binding"/>
    <property type="evidence" value="ECO:0007669"/>
    <property type="project" value="UniProtKB-KW"/>
</dbReference>
<dbReference type="Pfam" id="PF13522">
    <property type="entry name" value="GATase_6"/>
    <property type="match status" value="1"/>
</dbReference>
<dbReference type="InterPro" id="IPR001962">
    <property type="entry name" value="Asn_synthase"/>
</dbReference>
<dbReference type="CDD" id="cd00712">
    <property type="entry name" value="AsnB"/>
    <property type="match status" value="1"/>
</dbReference>
<dbReference type="InterPro" id="IPR033738">
    <property type="entry name" value="AsnB_N"/>
</dbReference>
<accession>A0A1J5SEB9</accession>
<evidence type="ECO:0000256" key="2">
    <source>
        <dbReference type="ARBA" id="ARBA00022741"/>
    </source>
</evidence>
<dbReference type="InterPro" id="IPR014729">
    <property type="entry name" value="Rossmann-like_a/b/a_fold"/>
</dbReference>
<evidence type="ECO:0000256" key="4">
    <source>
        <dbReference type="ARBA" id="ARBA00022962"/>
    </source>
</evidence>
<dbReference type="PIRSF" id="PIRSF001589">
    <property type="entry name" value="Asn_synthetase_glu-h"/>
    <property type="match status" value="1"/>
</dbReference>
<reference evidence="6" key="1">
    <citation type="submission" date="2016-10" db="EMBL/GenBank/DDBJ databases">
        <title>Sequence of Gallionella enrichment culture.</title>
        <authorList>
            <person name="Poehlein A."/>
            <person name="Muehling M."/>
            <person name="Daniel R."/>
        </authorList>
    </citation>
    <scope>NUCLEOTIDE SEQUENCE</scope>
</reference>
<evidence type="ECO:0000313" key="6">
    <source>
        <dbReference type="EMBL" id="OIR06777.1"/>
    </source>
</evidence>
<dbReference type="InterPro" id="IPR051786">
    <property type="entry name" value="ASN_synthetase/amidase"/>
</dbReference>
<dbReference type="PROSITE" id="PS51278">
    <property type="entry name" value="GATASE_TYPE_2"/>
    <property type="match status" value="1"/>
</dbReference>
<gene>
    <name evidence="6" type="primary">asnB_7</name>
    <name evidence="6" type="ORF">GALL_110250</name>
</gene>
<dbReference type="CDD" id="cd01991">
    <property type="entry name" value="Asn_synthase_B_C"/>
    <property type="match status" value="1"/>
</dbReference>
<dbReference type="EMBL" id="MLJW01000041">
    <property type="protein sequence ID" value="OIR06777.1"/>
    <property type="molecule type" value="Genomic_DNA"/>
</dbReference>
<feature type="domain" description="Glutamine amidotransferase type-2" evidence="5">
    <location>
        <begin position="2"/>
        <end position="213"/>
    </location>
</feature>
<dbReference type="Gene3D" id="3.60.20.10">
    <property type="entry name" value="Glutamine Phosphoribosylpyrophosphate, subunit 1, domain 1"/>
    <property type="match status" value="1"/>
</dbReference>
<keyword evidence="2" id="KW-0547">Nucleotide-binding</keyword>
<dbReference type="Pfam" id="PF00733">
    <property type="entry name" value="Asn_synthase"/>
    <property type="match status" value="1"/>
</dbReference>
<protein>
    <submittedName>
        <fullName evidence="6">Asparagine synthetase 1</fullName>
        <ecNumber evidence="6">6.3.5.4</ecNumber>
    </submittedName>
</protein>
<dbReference type="NCBIfam" id="TIGR01536">
    <property type="entry name" value="asn_synth_AEB"/>
    <property type="match status" value="1"/>
</dbReference>
<dbReference type="InterPro" id="IPR017932">
    <property type="entry name" value="GATase_2_dom"/>
</dbReference>
<dbReference type="GO" id="GO:0005829">
    <property type="term" value="C:cytosol"/>
    <property type="evidence" value="ECO:0007669"/>
    <property type="project" value="TreeGrafter"/>
</dbReference>
<comment type="similarity">
    <text evidence="1">Belongs to the asparagine synthetase family.</text>
</comment>
<evidence type="ECO:0000256" key="1">
    <source>
        <dbReference type="ARBA" id="ARBA00005752"/>
    </source>
</evidence>
<keyword evidence="3" id="KW-0067">ATP-binding</keyword>
<dbReference type="GO" id="GO:0006529">
    <property type="term" value="P:asparagine biosynthetic process"/>
    <property type="evidence" value="ECO:0007669"/>
    <property type="project" value="InterPro"/>
</dbReference>
<keyword evidence="6" id="KW-0436">Ligase</keyword>
<name>A0A1J5SEB9_9ZZZZ</name>
<dbReference type="EC" id="6.3.5.4" evidence="6"/>
<dbReference type="PANTHER" id="PTHR43284">
    <property type="entry name" value="ASPARAGINE SYNTHETASE (GLUTAMINE-HYDROLYZING)"/>
    <property type="match status" value="1"/>
</dbReference>
<sequence length="643" mass="71216">MCGIAGLWGEPSPDARAAVDAMTATLVHRGPDDGGCWQDPAAGVALGHRRLSILDLSPAGHQPMLSRCGRYVTVFNGEIYNHAELRAALGDAFWRGHSDTETLLEAVARWGIVAALKRCTGMFALALWDRERRELHLARDRLGEKPLYYGRLGRTLVFASELKALRAHPDWRGEIDRGALALLLRHNCIPAPHSIYRGIRKLMPATILTLRADGSSDEVRYWSAREVAERGVNEPFAGTEDEAAAELERLLSRSVGRQMVADVPLGAFLSGGVDSSTVVALMQAQSARPVKSFTIGFDEPGYDEAGHARAVADHLGTEHTELTVTAPQALDVIPRLPELYDEPFSDASQIPTFLVAQLARGQVAVSLSGDGGDELFGGYNRYFLGRSLWRRIGWLPRGVRRAAASAIAALPPAGWDALFSGIEGILPPRLRHARPGDKLHKLAGILGARDADEIYRGLVSHWQHPAAVVIGGAEPVTALTDSGAWPELPDFTQRMMYLDLVSYLPDDILVKVDRAAMGVSLETRVPMLDHELVEFAWRVPLSMKIRGGQGKWLLRQVLHKHVPRELIERPKMGFGVPIDAWLRGPLRDWAEALLDEARLAREGYFDPGTIRARWLEHLSGRRNWQYQLWDVLMFQAWLERQDA</sequence>
<evidence type="ECO:0000256" key="3">
    <source>
        <dbReference type="ARBA" id="ARBA00022840"/>
    </source>
</evidence>
<comment type="caution">
    <text evidence="6">The sequence shown here is derived from an EMBL/GenBank/DDBJ whole genome shotgun (WGS) entry which is preliminary data.</text>
</comment>
<evidence type="ECO:0000259" key="5">
    <source>
        <dbReference type="PROSITE" id="PS51278"/>
    </source>
</evidence>
<organism evidence="6">
    <name type="scientific">mine drainage metagenome</name>
    <dbReference type="NCBI Taxonomy" id="410659"/>
    <lineage>
        <taxon>unclassified sequences</taxon>
        <taxon>metagenomes</taxon>
        <taxon>ecological metagenomes</taxon>
    </lineage>
</organism>
<dbReference type="PANTHER" id="PTHR43284:SF1">
    <property type="entry name" value="ASPARAGINE SYNTHETASE"/>
    <property type="match status" value="1"/>
</dbReference>
<dbReference type="AlphaFoldDB" id="A0A1J5SEB9"/>
<dbReference type="GO" id="GO:0004066">
    <property type="term" value="F:asparagine synthase (glutamine-hydrolyzing) activity"/>
    <property type="evidence" value="ECO:0007669"/>
    <property type="project" value="UniProtKB-EC"/>
</dbReference>